<protein>
    <submittedName>
        <fullName evidence="1">Uncharacterized protein</fullName>
    </submittedName>
</protein>
<keyword evidence="2" id="KW-1185">Reference proteome</keyword>
<dbReference type="AlphaFoldDB" id="A0A087U6G0"/>
<reference evidence="1 2" key="1">
    <citation type="submission" date="2013-11" db="EMBL/GenBank/DDBJ databases">
        <title>Genome sequencing of Stegodyphus mimosarum.</title>
        <authorList>
            <person name="Bechsgaard J."/>
        </authorList>
    </citation>
    <scope>NUCLEOTIDE SEQUENCE [LARGE SCALE GENOMIC DNA]</scope>
</reference>
<dbReference type="Proteomes" id="UP000054359">
    <property type="component" value="Unassembled WGS sequence"/>
</dbReference>
<organism evidence="1 2">
    <name type="scientific">Stegodyphus mimosarum</name>
    <name type="common">African social velvet spider</name>
    <dbReference type="NCBI Taxonomy" id="407821"/>
    <lineage>
        <taxon>Eukaryota</taxon>
        <taxon>Metazoa</taxon>
        <taxon>Ecdysozoa</taxon>
        <taxon>Arthropoda</taxon>
        <taxon>Chelicerata</taxon>
        <taxon>Arachnida</taxon>
        <taxon>Araneae</taxon>
        <taxon>Araneomorphae</taxon>
        <taxon>Entelegynae</taxon>
        <taxon>Eresoidea</taxon>
        <taxon>Eresidae</taxon>
        <taxon>Stegodyphus</taxon>
    </lineage>
</organism>
<dbReference type="OrthoDB" id="6415115at2759"/>
<feature type="non-terminal residue" evidence="1">
    <location>
        <position position="58"/>
    </location>
</feature>
<accession>A0A087U6G0</accession>
<evidence type="ECO:0000313" key="1">
    <source>
        <dbReference type="EMBL" id="KFM72949.1"/>
    </source>
</evidence>
<sequence>MVLADGKERNVQALTTMVNLNVEGKIVRMKFIALPKAKGNRTLLGTDFLQAAGIVLNI</sequence>
<dbReference type="EMBL" id="KK118432">
    <property type="protein sequence ID" value="KFM72949.1"/>
    <property type="molecule type" value="Genomic_DNA"/>
</dbReference>
<proteinExistence type="predicted"/>
<name>A0A087U6G0_STEMI</name>
<gene>
    <name evidence="1" type="ORF">X975_25427</name>
</gene>
<evidence type="ECO:0000313" key="2">
    <source>
        <dbReference type="Proteomes" id="UP000054359"/>
    </source>
</evidence>